<comment type="caution">
    <text evidence="2">The sequence shown here is derived from an EMBL/GenBank/DDBJ whole genome shotgun (WGS) entry which is preliminary data.</text>
</comment>
<sequence>MMKKLLVCAVSLGFLSISYAQDCPEGMVKRADIEGVENSGGKFRQKGEADYLESDHAYSRAIDQVRTESDVDPYAETYAYVYGGDTTVVSSLNECVFEDSLKNKQYLQNESSQIVEPDYLKDEDAYSFKASEDDHVKWNGGKLEYESETHKDNKRVKYKDKNLRFKSEESGKDEKKVKYADDLEGYNYERKKDNSKFDYFYETETEAMEVKKKKDGEAKVYYDGEFDNLDEINNSELIEMKEAK</sequence>
<keyword evidence="1" id="KW-0732">Signal</keyword>
<dbReference type="AlphaFoldDB" id="A0A098LEE2"/>
<feature type="chain" id="PRO_5001945009" evidence="1">
    <location>
        <begin position="21"/>
        <end position="244"/>
    </location>
</feature>
<evidence type="ECO:0000256" key="1">
    <source>
        <dbReference type="SAM" id="SignalP"/>
    </source>
</evidence>
<dbReference type="Proteomes" id="UP000030185">
    <property type="component" value="Unassembled WGS sequence"/>
</dbReference>
<feature type="signal peptide" evidence="1">
    <location>
        <begin position="1"/>
        <end position="20"/>
    </location>
</feature>
<dbReference type="EMBL" id="BBLT01000003">
    <property type="protein sequence ID" value="GAL84658.1"/>
    <property type="molecule type" value="Genomic_DNA"/>
</dbReference>
<protein>
    <submittedName>
        <fullName evidence="2">Uncharacterized protein</fullName>
    </submittedName>
</protein>
<gene>
    <name evidence="2" type="ORF">MYP_1886</name>
</gene>
<evidence type="ECO:0000313" key="3">
    <source>
        <dbReference type="Proteomes" id="UP000030185"/>
    </source>
</evidence>
<evidence type="ECO:0000313" key="2">
    <source>
        <dbReference type="EMBL" id="GAL84658.1"/>
    </source>
</evidence>
<name>A0A098LEE2_9BACT</name>
<proteinExistence type="predicted"/>
<reference evidence="2 3" key="1">
    <citation type="submission" date="2014-09" db="EMBL/GenBank/DDBJ databases">
        <title>Sporocytophaga myxococcoides PG-01 genome sequencing.</title>
        <authorList>
            <person name="Liu L."/>
            <person name="Gao P.J."/>
            <person name="Chen G.J."/>
            <person name="Wang L.S."/>
        </authorList>
    </citation>
    <scope>NUCLEOTIDE SEQUENCE [LARGE SCALE GENOMIC DNA]</scope>
    <source>
        <strain evidence="2 3">PG-01</strain>
    </source>
</reference>
<accession>A0A098LEE2</accession>
<dbReference type="OrthoDB" id="9819232at2"/>
<dbReference type="RefSeq" id="WP_156140441.1">
    <property type="nucleotide sequence ID" value="NZ_BBLT01000003.1"/>
</dbReference>
<keyword evidence="3" id="KW-1185">Reference proteome</keyword>
<organism evidence="2 3">
    <name type="scientific">Sporocytophaga myxococcoides</name>
    <dbReference type="NCBI Taxonomy" id="153721"/>
    <lineage>
        <taxon>Bacteria</taxon>
        <taxon>Pseudomonadati</taxon>
        <taxon>Bacteroidota</taxon>
        <taxon>Cytophagia</taxon>
        <taxon>Cytophagales</taxon>
        <taxon>Cytophagaceae</taxon>
        <taxon>Sporocytophaga</taxon>
    </lineage>
</organism>